<feature type="region of interest" description="Disordered" evidence="1">
    <location>
        <begin position="60"/>
        <end position="84"/>
    </location>
</feature>
<dbReference type="EMBL" id="LAJE02000377">
    <property type="protein sequence ID" value="OEO28446.1"/>
    <property type="molecule type" value="Genomic_DNA"/>
</dbReference>
<keyword evidence="3" id="KW-1185">Reference proteome</keyword>
<dbReference type="RefSeq" id="WP_069912252.1">
    <property type="nucleotide sequence ID" value="NZ_LAJE02000377.1"/>
</dbReference>
<comment type="caution">
    <text evidence="2">The sequence shown here is derived from an EMBL/GenBank/DDBJ whole genome shotgun (WGS) entry which is preliminary data.</text>
</comment>
<accession>A0A1E5XIL7</accession>
<dbReference type="Proteomes" id="UP000095463">
    <property type="component" value="Unassembled WGS sequence"/>
</dbReference>
<proteinExistence type="predicted"/>
<evidence type="ECO:0000313" key="3">
    <source>
        <dbReference type="Proteomes" id="UP000095463"/>
    </source>
</evidence>
<organism evidence="2 3">
    <name type="scientific">Devosia insulae DS-56</name>
    <dbReference type="NCBI Taxonomy" id="1116389"/>
    <lineage>
        <taxon>Bacteria</taxon>
        <taxon>Pseudomonadati</taxon>
        <taxon>Pseudomonadota</taxon>
        <taxon>Alphaproteobacteria</taxon>
        <taxon>Hyphomicrobiales</taxon>
        <taxon>Devosiaceae</taxon>
        <taxon>Devosia</taxon>
    </lineage>
</organism>
<name>A0A1E5XIL7_9HYPH</name>
<evidence type="ECO:0000313" key="2">
    <source>
        <dbReference type="EMBL" id="OEO28446.1"/>
    </source>
</evidence>
<dbReference type="OrthoDB" id="7745180at2"/>
<gene>
    <name evidence="2" type="ORF">VW23_004825</name>
</gene>
<sequence>MSEKTYKGNDLVRGERLQIMLEADELRALDDFRFTNRMPSRAAAVRELLRRGLGVVGAVPNSGNGSSQSFGVLDSENADEGVES</sequence>
<protein>
    <submittedName>
        <fullName evidence="2">Uncharacterized protein</fullName>
    </submittedName>
</protein>
<feature type="compositionally biased region" description="Polar residues" evidence="1">
    <location>
        <begin position="61"/>
        <end position="70"/>
    </location>
</feature>
<dbReference type="AlphaFoldDB" id="A0A1E5XIL7"/>
<evidence type="ECO:0000256" key="1">
    <source>
        <dbReference type="SAM" id="MobiDB-lite"/>
    </source>
</evidence>
<reference evidence="2 3" key="1">
    <citation type="journal article" date="2015" name="Genome Announc.">
        <title>Genome Assemblies of Three Soil-Associated Devosia species: D. insulae, D. limi, and D. soli.</title>
        <authorList>
            <person name="Hassan Y.I."/>
            <person name="Lepp D."/>
            <person name="Zhou T."/>
        </authorList>
    </citation>
    <scope>NUCLEOTIDE SEQUENCE [LARGE SCALE GENOMIC DNA]</scope>
    <source>
        <strain evidence="2 3">DS-56</strain>
    </source>
</reference>